<evidence type="ECO:0000313" key="2">
    <source>
        <dbReference type="Proteomes" id="UP000247483"/>
    </source>
</evidence>
<name>A0A2V4E4Z8_9GAMM</name>
<dbReference type="AlphaFoldDB" id="A0A2V4E4Z8"/>
<dbReference type="Proteomes" id="UP000247483">
    <property type="component" value="Unassembled WGS sequence"/>
</dbReference>
<comment type="caution">
    <text evidence="1">The sequence shown here is derived from an EMBL/GenBank/DDBJ whole genome shotgun (WGS) entry which is preliminary data.</text>
</comment>
<reference evidence="1 2" key="1">
    <citation type="submission" date="2018-05" db="EMBL/GenBank/DDBJ databases">
        <title>Reference genomes for bee gut microbiota database.</title>
        <authorList>
            <person name="Ellegaard K.M."/>
        </authorList>
    </citation>
    <scope>NUCLEOTIDE SEQUENCE [LARGE SCALE GENOMIC DNA]</scope>
    <source>
        <strain evidence="1 2">ESL0177</strain>
    </source>
</reference>
<evidence type="ECO:0000313" key="1">
    <source>
        <dbReference type="EMBL" id="PXZ03457.1"/>
    </source>
</evidence>
<accession>A0A2V4E4Z8</accession>
<dbReference type="EMBL" id="QGLP01000006">
    <property type="protein sequence ID" value="PXZ03457.1"/>
    <property type="molecule type" value="Genomic_DNA"/>
</dbReference>
<protein>
    <submittedName>
        <fullName evidence="1">Uncharacterized protein</fullName>
    </submittedName>
</protein>
<dbReference type="RefSeq" id="WP_110424209.1">
    <property type="nucleotide sequence ID" value="NZ_QGLP01000006.1"/>
</dbReference>
<organism evidence="1 2">
    <name type="scientific">Gilliamella apicola</name>
    <dbReference type="NCBI Taxonomy" id="1196095"/>
    <lineage>
        <taxon>Bacteria</taxon>
        <taxon>Pseudomonadati</taxon>
        <taxon>Pseudomonadota</taxon>
        <taxon>Gammaproteobacteria</taxon>
        <taxon>Orbales</taxon>
        <taxon>Orbaceae</taxon>
        <taxon>Gilliamella</taxon>
    </lineage>
</organism>
<sequence>MTKFYVKDYSLRVLKNKEGAENLYLSCTLEKPKTQDIEIRHYRFCQDNEFKEMDILYHFIDYGLNNAKKEGTKIDISPSGRLYVFMTLPDRNKENKSTIARITGEEMEEFYNPNPTKS</sequence>
<proteinExistence type="predicted"/>
<gene>
    <name evidence="1" type="ORF">DKK79_11470</name>
</gene>